<dbReference type="GO" id="GO:0014808">
    <property type="term" value="P:release of sequestered calcium ion into cytosol by sarcoplasmic reticulum"/>
    <property type="evidence" value="ECO:0007669"/>
    <property type="project" value="TreeGrafter"/>
</dbReference>
<evidence type="ECO:0000313" key="3">
    <source>
        <dbReference type="Proteomes" id="UP000316095"/>
    </source>
</evidence>
<dbReference type="GO" id="GO:0034704">
    <property type="term" value="C:calcium channel complex"/>
    <property type="evidence" value="ECO:0007669"/>
    <property type="project" value="TreeGrafter"/>
</dbReference>
<protein>
    <submittedName>
        <fullName evidence="2">RyR domain protein</fullName>
    </submittedName>
</protein>
<keyword evidence="3" id="KW-1185">Reference proteome</keyword>
<organism evidence="2 3">
    <name type="scientific">Rubinisphaera italica</name>
    <dbReference type="NCBI Taxonomy" id="2527969"/>
    <lineage>
        <taxon>Bacteria</taxon>
        <taxon>Pseudomonadati</taxon>
        <taxon>Planctomycetota</taxon>
        <taxon>Planctomycetia</taxon>
        <taxon>Planctomycetales</taxon>
        <taxon>Planctomycetaceae</taxon>
        <taxon>Rubinisphaera</taxon>
    </lineage>
</organism>
<dbReference type="GO" id="GO:0005219">
    <property type="term" value="F:ryanodine-sensitive calcium-release channel activity"/>
    <property type="evidence" value="ECO:0007669"/>
    <property type="project" value="TreeGrafter"/>
</dbReference>
<feature type="domain" description="Ryanodine receptor Ryr" evidence="1">
    <location>
        <begin position="4"/>
        <end position="94"/>
    </location>
</feature>
<dbReference type="EMBL" id="SJPG01000001">
    <property type="protein sequence ID" value="TWT63737.1"/>
    <property type="molecule type" value="Genomic_DNA"/>
</dbReference>
<dbReference type="Proteomes" id="UP000316095">
    <property type="component" value="Unassembled WGS sequence"/>
</dbReference>
<dbReference type="AlphaFoldDB" id="A0A5C5XKI2"/>
<dbReference type="OrthoDB" id="227202at2"/>
<comment type="caution">
    <text evidence="2">The sequence shown here is derived from an EMBL/GenBank/DDBJ whole genome shotgun (WGS) entry which is preliminary data.</text>
</comment>
<dbReference type="PANTHER" id="PTHR46399:SF8">
    <property type="entry name" value="B30.2_SPRY DOMAIN-CONTAINING PROTEIN"/>
    <property type="match status" value="1"/>
</dbReference>
<evidence type="ECO:0000313" key="2">
    <source>
        <dbReference type="EMBL" id="TWT63737.1"/>
    </source>
</evidence>
<reference evidence="2 3" key="1">
    <citation type="submission" date="2019-02" db="EMBL/GenBank/DDBJ databases">
        <title>Deep-cultivation of Planctomycetes and their phenomic and genomic characterization uncovers novel biology.</title>
        <authorList>
            <person name="Wiegand S."/>
            <person name="Jogler M."/>
            <person name="Boedeker C."/>
            <person name="Pinto D."/>
            <person name="Vollmers J."/>
            <person name="Rivas-Marin E."/>
            <person name="Kohn T."/>
            <person name="Peeters S.H."/>
            <person name="Heuer A."/>
            <person name="Rast P."/>
            <person name="Oberbeckmann S."/>
            <person name="Bunk B."/>
            <person name="Jeske O."/>
            <person name="Meyerdierks A."/>
            <person name="Storesund J.E."/>
            <person name="Kallscheuer N."/>
            <person name="Luecker S."/>
            <person name="Lage O.M."/>
            <person name="Pohl T."/>
            <person name="Merkel B.J."/>
            <person name="Hornburger P."/>
            <person name="Mueller R.-W."/>
            <person name="Bruemmer F."/>
            <person name="Labrenz M."/>
            <person name="Spormann A.M."/>
            <person name="Op Den Camp H."/>
            <person name="Overmann J."/>
            <person name="Amann R."/>
            <person name="Jetten M.S.M."/>
            <person name="Mascher T."/>
            <person name="Medema M.H."/>
            <person name="Devos D.P."/>
            <person name="Kaster A.-K."/>
            <person name="Ovreas L."/>
            <person name="Rohde M."/>
            <person name="Galperin M.Y."/>
            <person name="Jogler C."/>
        </authorList>
    </citation>
    <scope>NUCLEOTIDE SEQUENCE [LARGE SCALE GENOMIC DNA]</scope>
    <source>
        <strain evidence="2 3">Pan54</strain>
    </source>
</reference>
<dbReference type="Pfam" id="PF02026">
    <property type="entry name" value="RyR"/>
    <property type="match status" value="1"/>
</dbReference>
<dbReference type="Gene3D" id="6.20.350.10">
    <property type="match status" value="1"/>
</dbReference>
<name>A0A5C5XKI2_9PLAN</name>
<dbReference type="InterPro" id="IPR003032">
    <property type="entry name" value="Ryanodine_rcpt"/>
</dbReference>
<dbReference type="InterPro" id="IPR015925">
    <property type="entry name" value="Ryanodine_IP3_receptor"/>
</dbReference>
<sequence>MKTYTPDPIDTSHIKLPAETLDLLEQLAANNHDVWARQRIQDGWTYGPKRDDDKKENPCLVSYSDLPESEKEYDRNTAIEVLKAIVALGYRIEK</sequence>
<dbReference type="RefSeq" id="WP_146505525.1">
    <property type="nucleotide sequence ID" value="NZ_SJPG01000001.1"/>
</dbReference>
<evidence type="ECO:0000259" key="1">
    <source>
        <dbReference type="Pfam" id="PF02026"/>
    </source>
</evidence>
<proteinExistence type="predicted"/>
<dbReference type="PANTHER" id="PTHR46399">
    <property type="entry name" value="B30.2/SPRY DOMAIN-CONTAINING PROTEIN"/>
    <property type="match status" value="1"/>
</dbReference>
<accession>A0A5C5XKI2</accession>
<gene>
    <name evidence="2" type="ORF">Pan54_44950</name>
</gene>